<keyword evidence="2" id="KW-1185">Reference proteome</keyword>
<comment type="caution">
    <text evidence="1">The sequence shown here is derived from an EMBL/GenBank/DDBJ whole genome shotgun (WGS) entry which is preliminary data.</text>
</comment>
<dbReference type="Proteomes" id="UP001333110">
    <property type="component" value="Unassembled WGS sequence"/>
</dbReference>
<gene>
    <name evidence="1" type="ORF">QYF61_019847</name>
</gene>
<sequence length="124" mass="14793">MKLERTIIQRDLDRLEKWADRDLMKFNKEKCKVLHLGSNNPVYQYMLVANHLEALVRPHLEYCVQFWAPQYKAEMGILERVQQRITKMDKGLEHVMYEEGLRELGLCSLEKRKLRGISSVYINI</sequence>
<proteinExistence type="predicted"/>
<dbReference type="PANTHER" id="PTHR33332">
    <property type="entry name" value="REVERSE TRANSCRIPTASE DOMAIN-CONTAINING PROTEIN"/>
    <property type="match status" value="1"/>
</dbReference>
<organism evidence="1 2">
    <name type="scientific">Mycteria americana</name>
    <name type="common">Wood stork</name>
    <dbReference type="NCBI Taxonomy" id="33587"/>
    <lineage>
        <taxon>Eukaryota</taxon>
        <taxon>Metazoa</taxon>
        <taxon>Chordata</taxon>
        <taxon>Craniata</taxon>
        <taxon>Vertebrata</taxon>
        <taxon>Euteleostomi</taxon>
        <taxon>Archelosauria</taxon>
        <taxon>Archosauria</taxon>
        <taxon>Dinosauria</taxon>
        <taxon>Saurischia</taxon>
        <taxon>Theropoda</taxon>
        <taxon>Coelurosauria</taxon>
        <taxon>Aves</taxon>
        <taxon>Neognathae</taxon>
        <taxon>Neoaves</taxon>
        <taxon>Aequornithes</taxon>
        <taxon>Ciconiiformes</taxon>
        <taxon>Ciconiidae</taxon>
        <taxon>Mycteria</taxon>
    </lineage>
</organism>
<dbReference type="AlphaFoldDB" id="A0AAN7NLK7"/>
<name>A0AAN7NLK7_MYCAM</name>
<protein>
    <recommendedName>
        <fullName evidence="3">Reverse transcriptase</fullName>
    </recommendedName>
</protein>
<reference evidence="1 2" key="1">
    <citation type="journal article" date="2023" name="J. Hered.">
        <title>Chromosome-level genome of the wood stork (Mycteria americana) provides insight into avian chromosome evolution.</title>
        <authorList>
            <person name="Flamio R. Jr."/>
            <person name="Ramstad K.M."/>
        </authorList>
    </citation>
    <scope>NUCLEOTIDE SEQUENCE [LARGE SCALE GENOMIC DNA]</scope>
    <source>
        <strain evidence="1">JAX WOST 10</strain>
    </source>
</reference>
<evidence type="ECO:0000313" key="2">
    <source>
        <dbReference type="Proteomes" id="UP001333110"/>
    </source>
</evidence>
<dbReference type="EMBL" id="JAUNZN010000002">
    <property type="protein sequence ID" value="KAK4827637.1"/>
    <property type="molecule type" value="Genomic_DNA"/>
</dbReference>
<accession>A0AAN7NLK7</accession>
<evidence type="ECO:0000313" key="1">
    <source>
        <dbReference type="EMBL" id="KAK4827637.1"/>
    </source>
</evidence>
<evidence type="ECO:0008006" key="3">
    <source>
        <dbReference type="Google" id="ProtNLM"/>
    </source>
</evidence>